<dbReference type="SUPFAM" id="SSF53474">
    <property type="entry name" value="alpha/beta-Hydrolases"/>
    <property type="match status" value="1"/>
</dbReference>
<evidence type="ECO:0000256" key="2">
    <source>
        <dbReference type="SAM" id="SignalP"/>
    </source>
</evidence>
<dbReference type="EMBL" id="PNEN01000484">
    <property type="protein sequence ID" value="PPJ57941.1"/>
    <property type="molecule type" value="Genomic_DNA"/>
</dbReference>
<comment type="caution">
    <text evidence="4">The sequence shown here is derived from an EMBL/GenBank/DDBJ whole genome shotgun (WGS) entry which is preliminary data.</text>
</comment>
<feature type="signal peptide" evidence="2">
    <location>
        <begin position="1"/>
        <end position="20"/>
    </location>
</feature>
<dbReference type="Gene3D" id="3.40.50.1820">
    <property type="entry name" value="alpha/beta hydrolase"/>
    <property type="match status" value="1"/>
</dbReference>
<keyword evidence="5" id="KW-1185">Reference proteome</keyword>
<dbReference type="Proteomes" id="UP000237631">
    <property type="component" value="Unassembled WGS sequence"/>
</dbReference>
<dbReference type="OrthoDB" id="2498029at2759"/>
<evidence type="ECO:0000313" key="5">
    <source>
        <dbReference type="Proteomes" id="UP000237631"/>
    </source>
</evidence>
<dbReference type="AlphaFoldDB" id="A0A2S6CDY2"/>
<dbReference type="PANTHER" id="PTHR47751">
    <property type="entry name" value="SUPERFAMILY HYDROLASE, PUTATIVE (AFU_ORTHOLOGUE AFUA_2G16580)-RELATED"/>
    <property type="match status" value="1"/>
</dbReference>
<dbReference type="InterPro" id="IPR029058">
    <property type="entry name" value="AB_hydrolase_fold"/>
</dbReference>
<dbReference type="Gene3D" id="1.10.10.800">
    <property type="match status" value="1"/>
</dbReference>
<keyword evidence="2" id="KW-0732">Signal</keyword>
<feature type="domain" description="PET hydrolase/cutinase-like" evidence="3">
    <location>
        <begin position="19"/>
        <end position="161"/>
    </location>
</feature>
<dbReference type="PANTHER" id="PTHR47751:SF1">
    <property type="entry name" value="SUPERFAMILY HYDROLASE, PUTATIVE (AFU_ORTHOLOGUE AFUA_2G16580)-RELATED"/>
    <property type="match status" value="1"/>
</dbReference>
<reference evidence="5" key="1">
    <citation type="journal article" date="2017" name="bioRxiv">
        <title>Conservation of a gene cluster reveals novel cercosporin biosynthetic mechanisms and extends production to the genus Colletotrichum.</title>
        <authorList>
            <person name="de Jonge R."/>
            <person name="Ebert M.K."/>
            <person name="Huitt-Roehl C.R."/>
            <person name="Pal P."/>
            <person name="Suttle J.C."/>
            <person name="Spanner R.E."/>
            <person name="Neubauer J.D."/>
            <person name="Jurick W.M.II."/>
            <person name="Stott K.A."/>
            <person name="Secor G.A."/>
            <person name="Thomma B.P.H.J."/>
            <person name="Van de Peer Y."/>
            <person name="Townsend C.A."/>
            <person name="Bolton M.D."/>
        </authorList>
    </citation>
    <scope>NUCLEOTIDE SEQUENCE [LARGE SCALE GENOMIC DNA]</scope>
    <source>
        <strain evidence="5">CBS538.71</strain>
    </source>
</reference>
<evidence type="ECO:0000259" key="3">
    <source>
        <dbReference type="Pfam" id="PF12740"/>
    </source>
</evidence>
<feature type="chain" id="PRO_5015596322" description="PET hydrolase/cutinase-like domain-containing protein" evidence="2">
    <location>
        <begin position="21"/>
        <end position="326"/>
    </location>
</feature>
<name>A0A2S6CDY2_9PEZI</name>
<sequence>MHNTLTIPTVMTALASLAAASSSPFNAGQPISIPKGDISLAGHLYQPTNASTTPPTIVVVHPGGGVKEQAAGLYAKKLSERGFIAITFDAAHQGESGGLPRLLENPASRVSDVSAVVDYAQQQDFVNATRLGVLGICAGGAYGAAATARDHRIRALATVSMVNIGDGARADWYGNSSSIDIEQLMEDAADNLVAQAAGAEPTYDNYVPPQPDESTPYDLVQASDYYLIPRAQHPNAPNRMLTTSFPLIASFDAYDLADQLLTQPTLLIAGADAGSLWHTDRLDQVLGGATQRLTIPGAGHMDLYDGVEEVALAIRELEQFYGEYLA</sequence>
<evidence type="ECO:0000256" key="1">
    <source>
        <dbReference type="ARBA" id="ARBA00029464"/>
    </source>
</evidence>
<organism evidence="4 5">
    <name type="scientific">Cercospora berteroae</name>
    <dbReference type="NCBI Taxonomy" id="357750"/>
    <lineage>
        <taxon>Eukaryota</taxon>
        <taxon>Fungi</taxon>
        <taxon>Dikarya</taxon>
        <taxon>Ascomycota</taxon>
        <taxon>Pezizomycotina</taxon>
        <taxon>Dothideomycetes</taxon>
        <taxon>Dothideomycetidae</taxon>
        <taxon>Mycosphaerellales</taxon>
        <taxon>Mycosphaerellaceae</taxon>
        <taxon>Cercospora</taxon>
    </lineage>
</organism>
<comment type="similarity">
    <text evidence="1">Belongs to the polyketide transferase af380 family.</text>
</comment>
<proteinExistence type="inferred from homology"/>
<dbReference type="InterPro" id="IPR051411">
    <property type="entry name" value="Polyketide_trans_af380"/>
</dbReference>
<accession>A0A2S6CDY2</accession>
<protein>
    <recommendedName>
        <fullName evidence="3">PET hydrolase/cutinase-like domain-containing protein</fullName>
    </recommendedName>
</protein>
<dbReference type="InterPro" id="IPR041127">
    <property type="entry name" value="PET_hydrolase/cutinase-like"/>
</dbReference>
<dbReference type="STRING" id="357750.A0A2S6CDY2"/>
<evidence type="ECO:0000313" key="4">
    <source>
        <dbReference type="EMBL" id="PPJ57941.1"/>
    </source>
</evidence>
<dbReference type="Pfam" id="PF12740">
    <property type="entry name" value="PETase"/>
    <property type="match status" value="1"/>
</dbReference>
<gene>
    <name evidence="4" type="ORF">CBER1_09719</name>
</gene>